<dbReference type="Pfam" id="PF12729">
    <property type="entry name" value="4HB_MCP_1"/>
    <property type="match status" value="1"/>
</dbReference>
<dbReference type="InterPro" id="IPR047347">
    <property type="entry name" value="YvaQ-like_sensor"/>
</dbReference>
<evidence type="ECO:0000256" key="4">
    <source>
        <dbReference type="SAM" id="Phobius"/>
    </source>
</evidence>
<feature type="domain" description="Methyl-accepting transducer" evidence="5">
    <location>
        <begin position="268"/>
        <end position="497"/>
    </location>
</feature>
<dbReference type="InterPro" id="IPR004090">
    <property type="entry name" value="Chemotax_Me-accpt_rcpt"/>
</dbReference>
<gene>
    <name evidence="7" type="ORF">F506_04645</name>
</gene>
<dbReference type="CDD" id="cd06225">
    <property type="entry name" value="HAMP"/>
    <property type="match status" value="1"/>
</dbReference>
<keyword evidence="1" id="KW-0488">Methylation</keyword>
<dbReference type="InterPro" id="IPR004089">
    <property type="entry name" value="MCPsignal_dom"/>
</dbReference>
<comment type="similarity">
    <text evidence="2">Belongs to the methyl-accepting chemotaxis (MCP) protein family.</text>
</comment>
<feature type="transmembrane region" description="Helical" evidence="4">
    <location>
        <begin position="12"/>
        <end position="33"/>
    </location>
</feature>
<dbReference type="SUPFAM" id="SSF58104">
    <property type="entry name" value="Methyl-accepting chemotaxis protein (MCP) signaling domain"/>
    <property type="match status" value="1"/>
</dbReference>
<dbReference type="PROSITE" id="PS50885">
    <property type="entry name" value="HAMP"/>
    <property type="match status" value="1"/>
</dbReference>
<evidence type="ECO:0000256" key="2">
    <source>
        <dbReference type="ARBA" id="ARBA00029447"/>
    </source>
</evidence>
<evidence type="ECO:0000259" key="5">
    <source>
        <dbReference type="PROSITE" id="PS50111"/>
    </source>
</evidence>
<feature type="domain" description="HAMP" evidence="6">
    <location>
        <begin position="211"/>
        <end position="263"/>
    </location>
</feature>
<sequence length="517" mass="55283">MLKNIKIGPRLGGGFAVVLVFSILVAGIGILRLKAVTEETRSMMDEPLRSERLVSEWNTLLLNAIQRTTSVVKSKDPELDAFLSKEAAQSSKASAETLAQVEKLLSTEEERQLFKNINDYRKKFLTVRDSIYKLKKDGKAEEIAAVFEAEYLPVAKGTQDAMRKLLDFERGRIDTIAQHVETTAENSQKLIFALEGVILLAGIFFAIVLTKSITRPIDMALAISKQVSSGDLTSEARIVSKDEVGQLVMSLQSMSEQLHVIVSNVRNGADSIAIASGEIASGNLDLSSRTEEQAGALEETAASIEQLTASVGKNAENSGKAHQLVTSAAEVVSEGGDVMAQLIETMNTINESSRKIVDIISVIDSIAFQTNILALNAAVEAARAGEQGRGFAVVASEVRGLAQRSATAAKEIKILINESVDKVASGSKLVEQAGATMSKVVGSVQSANTLVREINSASQEQAAGIKEVNQAISQMDGVTQQNAALVEQAAAAAHSLEDQARNLKQLVTVFKLKPAAH</sequence>
<dbReference type="SMART" id="SM00283">
    <property type="entry name" value="MA"/>
    <property type="match status" value="1"/>
</dbReference>
<dbReference type="PANTHER" id="PTHR43531:SF14">
    <property type="entry name" value="METHYL-ACCEPTING CHEMOTAXIS PROTEIN I-RELATED"/>
    <property type="match status" value="1"/>
</dbReference>
<dbReference type="Pfam" id="PF00015">
    <property type="entry name" value="MCPsignal"/>
    <property type="match status" value="1"/>
</dbReference>
<keyword evidence="4" id="KW-1133">Transmembrane helix</keyword>
<dbReference type="CDD" id="cd19411">
    <property type="entry name" value="MCP2201-like_sensor"/>
    <property type="match status" value="1"/>
</dbReference>
<keyword evidence="4" id="KW-0812">Transmembrane</keyword>
<evidence type="ECO:0000259" key="6">
    <source>
        <dbReference type="PROSITE" id="PS50885"/>
    </source>
</evidence>
<dbReference type="Proteomes" id="UP000063429">
    <property type="component" value="Chromosome"/>
</dbReference>
<dbReference type="EMBL" id="CP011409">
    <property type="protein sequence ID" value="AKZ62053.1"/>
    <property type="molecule type" value="Genomic_DNA"/>
</dbReference>
<dbReference type="PROSITE" id="PS50111">
    <property type="entry name" value="CHEMOTAXIS_TRANSDUC_2"/>
    <property type="match status" value="1"/>
</dbReference>
<keyword evidence="3" id="KW-0807">Transducer</keyword>
<dbReference type="InterPro" id="IPR024478">
    <property type="entry name" value="HlyB_4HB_MCP"/>
</dbReference>
<evidence type="ECO:0000313" key="7">
    <source>
        <dbReference type="EMBL" id="AKZ62053.1"/>
    </source>
</evidence>
<dbReference type="InterPro" id="IPR003660">
    <property type="entry name" value="HAMP_dom"/>
</dbReference>
<dbReference type="InterPro" id="IPR051310">
    <property type="entry name" value="MCP_chemotaxis"/>
</dbReference>
<evidence type="ECO:0000256" key="3">
    <source>
        <dbReference type="PROSITE-ProRule" id="PRU00284"/>
    </source>
</evidence>
<organism evidence="7 8">
    <name type="scientific">Herbaspirillum hiltneri N3</name>
    <dbReference type="NCBI Taxonomy" id="1262470"/>
    <lineage>
        <taxon>Bacteria</taxon>
        <taxon>Pseudomonadati</taxon>
        <taxon>Pseudomonadota</taxon>
        <taxon>Betaproteobacteria</taxon>
        <taxon>Burkholderiales</taxon>
        <taxon>Oxalobacteraceae</taxon>
        <taxon>Herbaspirillum</taxon>
    </lineage>
</organism>
<keyword evidence="8" id="KW-1185">Reference proteome</keyword>
<dbReference type="CDD" id="cd11386">
    <property type="entry name" value="MCP_signal"/>
    <property type="match status" value="1"/>
</dbReference>
<name>A0ABM5UXP9_9BURK</name>
<proteinExistence type="inferred from homology"/>
<reference evidence="8" key="1">
    <citation type="journal article" date="2015" name="Genome Announc.">
        <title>Complete Genome Sequence of Herbaspirillum hiltneri N3 (DSM 17495), Isolated from Surface-Sterilized Wheat Roots.</title>
        <authorList>
            <person name="Guizelini D."/>
            <person name="Saizaki P.M."/>
            <person name="Coimbra N.A."/>
            <person name="Weiss V.A."/>
            <person name="Faoro H."/>
            <person name="Sfeir M.Z."/>
            <person name="Baura V.A."/>
            <person name="Monteiro R.A."/>
            <person name="Chubatsu L.S."/>
            <person name="Souza E.M."/>
            <person name="Cruz L.M."/>
            <person name="Pedrosa F.O."/>
            <person name="Raittz R.T."/>
            <person name="Marchaukoski J.N."/>
            <person name="Steffens M.B."/>
        </authorList>
    </citation>
    <scope>NUCLEOTIDE SEQUENCE [LARGE SCALE GENOMIC DNA]</scope>
    <source>
        <strain evidence="8">N3</strain>
    </source>
</reference>
<dbReference type="PRINTS" id="PR00260">
    <property type="entry name" value="CHEMTRNSDUCR"/>
</dbReference>
<feature type="transmembrane region" description="Helical" evidence="4">
    <location>
        <begin position="190"/>
        <end position="209"/>
    </location>
</feature>
<dbReference type="Gene3D" id="1.10.287.950">
    <property type="entry name" value="Methyl-accepting chemotaxis protein"/>
    <property type="match status" value="1"/>
</dbReference>
<dbReference type="Pfam" id="PF00672">
    <property type="entry name" value="HAMP"/>
    <property type="match status" value="1"/>
</dbReference>
<evidence type="ECO:0000313" key="8">
    <source>
        <dbReference type="Proteomes" id="UP000063429"/>
    </source>
</evidence>
<dbReference type="SMART" id="SM00304">
    <property type="entry name" value="HAMP"/>
    <property type="match status" value="1"/>
</dbReference>
<dbReference type="RefSeq" id="WP_053195553.1">
    <property type="nucleotide sequence ID" value="NZ_CP011409.1"/>
</dbReference>
<protein>
    <submittedName>
        <fullName evidence="7">Membrane protein</fullName>
    </submittedName>
</protein>
<accession>A0ABM5UXP9</accession>
<keyword evidence="4" id="KW-0472">Membrane</keyword>
<dbReference type="PANTHER" id="PTHR43531">
    <property type="entry name" value="PROTEIN ICFG"/>
    <property type="match status" value="1"/>
</dbReference>
<evidence type="ECO:0000256" key="1">
    <source>
        <dbReference type="ARBA" id="ARBA00022481"/>
    </source>
</evidence>